<dbReference type="SUPFAM" id="SSF49464">
    <property type="entry name" value="Carboxypeptidase regulatory domain-like"/>
    <property type="match status" value="1"/>
</dbReference>
<sequence length="221" mass="24277">MSIPSPRWILGCIGLMAMSILLAGCQGRQEAGPRPLLAPPPDVALRSHMATWQESGGPLLLMAQTTTTSPSSTSMGTIRFRDFFSEDLWELRVDRVEYLSANEAIIHTSYLYRDLAVGQSLIRFRMLFEEGAWRLNDIEVESLPAAVVTATGIQGFVLDKNTGTPVEGALVTLFRAGTQVASTTSDAQGFYRFVDLPPGTYDLVIQRKDYQSETISGIIVE</sequence>
<dbReference type="Proteomes" id="UP000252355">
    <property type="component" value="Unassembled WGS sequence"/>
</dbReference>
<proteinExistence type="predicted"/>
<dbReference type="AlphaFoldDB" id="A0A367ZRD3"/>
<comment type="caution">
    <text evidence="1">The sequence shown here is derived from an EMBL/GenBank/DDBJ whole genome shotgun (WGS) entry which is preliminary data.</text>
</comment>
<dbReference type="PROSITE" id="PS51257">
    <property type="entry name" value="PROKAR_LIPOPROTEIN"/>
    <property type="match status" value="1"/>
</dbReference>
<dbReference type="InterPro" id="IPR008969">
    <property type="entry name" value="CarboxyPept-like_regulatory"/>
</dbReference>
<dbReference type="Pfam" id="PF13620">
    <property type="entry name" value="CarboxypepD_reg"/>
    <property type="match status" value="1"/>
</dbReference>
<evidence type="ECO:0008006" key="3">
    <source>
        <dbReference type="Google" id="ProtNLM"/>
    </source>
</evidence>
<evidence type="ECO:0000313" key="1">
    <source>
        <dbReference type="EMBL" id="RCK80704.1"/>
    </source>
</evidence>
<organism evidence="1 2">
    <name type="scientific">Candidatus Ozemobacter sibiricus</name>
    <dbReference type="NCBI Taxonomy" id="2268124"/>
    <lineage>
        <taxon>Bacteria</taxon>
        <taxon>Candidatus Ozemobacteria</taxon>
        <taxon>Candidatus Ozemobacterales</taxon>
        <taxon>Candidatus Ozemobacteraceae</taxon>
        <taxon>Candidatus Ozemobacter</taxon>
    </lineage>
</organism>
<dbReference type="Gene3D" id="2.60.40.1120">
    <property type="entry name" value="Carboxypeptidase-like, regulatory domain"/>
    <property type="match status" value="1"/>
</dbReference>
<reference evidence="1 2" key="1">
    <citation type="submission" date="2018-05" db="EMBL/GenBank/DDBJ databases">
        <title>A metagenomic window into the 2 km-deep terrestrial subsurface aquifer revealed taxonomically and functionally diverse microbial community comprising novel uncultured bacterial lineages.</title>
        <authorList>
            <person name="Kadnikov V.V."/>
            <person name="Mardanov A.V."/>
            <person name="Beletsky A.V."/>
            <person name="Banks D."/>
            <person name="Pimenov N.V."/>
            <person name="Frank Y.A."/>
            <person name="Karnachuk O.V."/>
            <person name="Ravin N.V."/>
        </authorList>
    </citation>
    <scope>NUCLEOTIDE SEQUENCE [LARGE SCALE GENOMIC DNA]</scope>
    <source>
        <strain evidence="1">BY5</strain>
    </source>
</reference>
<dbReference type="EMBL" id="QOQW01000005">
    <property type="protein sequence ID" value="RCK80704.1"/>
    <property type="molecule type" value="Genomic_DNA"/>
</dbReference>
<name>A0A367ZRD3_9BACT</name>
<gene>
    <name evidence="1" type="ORF">OZSIB_3017</name>
</gene>
<accession>A0A367ZRD3</accession>
<protein>
    <recommendedName>
        <fullName evidence="3">Carboxypeptidase regulatory-like domain-containing protein</fullName>
    </recommendedName>
</protein>
<evidence type="ECO:0000313" key="2">
    <source>
        <dbReference type="Proteomes" id="UP000252355"/>
    </source>
</evidence>